<evidence type="ECO:0000259" key="2">
    <source>
        <dbReference type="Pfam" id="PF00892"/>
    </source>
</evidence>
<comment type="caution">
    <text evidence="3">The sequence shown here is derived from an EMBL/GenBank/DDBJ whole genome shotgun (WGS) entry which is preliminary data.</text>
</comment>
<keyword evidence="1" id="KW-0812">Transmembrane</keyword>
<organism evidence="3 4">
    <name type="scientific">Bacteroides faecalis</name>
    <dbReference type="NCBI Taxonomy" id="2447885"/>
    <lineage>
        <taxon>Bacteria</taxon>
        <taxon>Pseudomonadati</taxon>
        <taxon>Bacteroidota</taxon>
        <taxon>Bacteroidia</taxon>
        <taxon>Bacteroidales</taxon>
        <taxon>Bacteroidaceae</taxon>
        <taxon>Bacteroides</taxon>
    </lineage>
</organism>
<feature type="transmembrane region" description="Helical" evidence="1">
    <location>
        <begin position="215"/>
        <end position="238"/>
    </location>
</feature>
<evidence type="ECO:0000256" key="1">
    <source>
        <dbReference type="SAM" id="Phobius"/>
    </source>
</evidence>
<dbReference type="SUPFAM" id="SSF103481">
    <property type="entry name" value="Multidrug resistance efflux transporter EmrE"/>
    <property type="match status" value="2"/>
</dbReference>
<feature type="transmembrane region" description="Helical" evidence="1">
    <location>
        <begin position="154"/>
        <end position="171"/>
    </location>
</feature>
<feature type="transmembrane region" description="Helical" evidence="1">
    <location>
        <begin position="183"/>
        <end position="203"/>
    </location>
</feature>
<dbReference type="Proteomes" id="UP000288079">
    <property type="component" value="Unassembled WGS sequence"/>
</dbReference>
<dbReference type="PANTHER" id="PTHR22911:SF137">
    <property type="entry name" value="SOLUTE CARRIER FAMILY 35 MEMBER G2-RELATED"/>
    <property type="match status" value="1"/>
</dbReference>
<dbReference type="Pfam" id="PF00892">
    <property type="entry name" value="EamA"/>
    <property type="match status" value="2"/>
</dbReference>
<proteinExistence type="predicted"/>
<name>A0A401LWD6_9BACE</name>
<dbReference type="InterPro" id="IPR000620">
    <property type="entry name" value="EamA_dom"/>
</dbReference>
<dbReference type="AlphaFoldDB" id="A0A401LWD6"/>
<dbReference type="GO" id="GO:0016020">
    <property type="term" value="C:membrane"/>
    <property type="evidence" value="ECO:0007669"/>
    <property type="project" value="InterPro"/>
</dbReference>
<feature type="domain" description="EamA" evidence="2">
    <location>
        <begin position="38"/>
        <end position="171"/>
    </location>
</feature>
<dbReference type="PANTHER" id="PTHR22911">
    <property type="entry name" value="ACYL-MALONYL CONDENSING ENZYME-RELATED"/>
    <property type="match status" value="1"/>
</dbReference>
<reference evidence="3 4" key="1">
    <citation type="submission" date="2018-10" db="EMBL/GenBank/DDBJ databases">
        <title>Draft Genome Sequence of Bacteroides sp. KCTC 15687.</title>
        <authorList>
            <person name="Yu S.Y."/>
            <person name="Kim J.S."/>
            <person name="Oh B.S."/>
            <person name="Park S.H."/>
            <person name="Kang S.W."/>
            <person name="Park J.E."/>
            <person name="Choi S.H."/>
            <person name="Han K.I."/>
            <person name="Lee K.C."/>
            <person name="Eom M.K."/>
            <person name="Suh M.K."/>
            <person name="Lee D.H."/>
            <person name="Yoon H."/>
            <person name="Kim B."/>
            <person name="Yang S.J."/>
            <person name="Lee J.S."/>
            <person name="Lee J.H."/>
        </authorList>
    </citation>
    <scope>NUCLEOTIDE SEQUENCE [LARGE SCALE GENOMIC DNA]</scope>
    <source>
        <strain evidence="3 4">KCTC 15687</strain>
    </source>
</reference>
<dbReference type="InterPro" id="IPR037185">
    <property type="entry name" value="EmrE-like"/>
</dbReference>
<protein>
    <submittedName>
        <fullName evidence="3">Membrane protein</fullName>
    </submittedName>
</protein>
<evidence type="ECO:0000313" key="3">
    <source>
        <dbReference type="EMBL" id="GCB35856.1"/>
    </source>
</evidence>
<feature type="transmembrane region" description="Helical" evidence="1">
    <location>
        <begin position="100"/>
        <end position="121"/>
    </location>
</feature>
<feature type="transmembrane region" description="Helical" evidence="1">
    <location>
        <begin position="127"/>
        <end position="147"/>
    </location>
</feature>
<keyword evidence="1" id="KW-1133">Transmembrane helix</keyword>
<gene>
    <name evidence="3" type="ORF">KGMB02408_28010</name>
</gene>
<sequence length="327" mass="35578">MNNYDNQQKSTIFVLRFDFIIENKNIEDKTDHVMNRIKGILYAAASSSTFGLAPFFSITLLLAGFSSFEVLSYRWGVAAITLTIIGMLSGCNFRLDRRDFIVVFCLSLFRAATSFSLIVAYQNIASGVASTIHFMYPLAVALVMMFFFGEKKSIWVIIAVLMSLFGASMLSSGELNVENGNTAIGLIWACVSVFSYAGYIIGVRKTRAVQINSTVLTCYVMGMGTIFYLIGAGCTSGLRMVTDGYTWLIILGLALPATAISNITLVQAIKYAGPTLTSILGAMEPLTAVVIGVLAFHELFTMNSAVGILLILLAVGIVVFRERKIKG</sequence>
<feature type="transmembrane region" description="Helical" evidence="1">
    <location>
        <begin position="75"/>
        <end position="93"/>
    </location>
</feature>
<feature type="transmembrane region" description="Helical" evidence="1">
    <location>
        <begin position="278"/>
        <end position="296"/>
    </location>
</feature>
<feature type="transmembrane region" description="Helical" evidence="1">
    <location>
        <begin position="244"/>
        <end position="266"/>
    </location>
</feature>
<keyword evidence="4" id="KW-1185">Reference proteome</keyword>
<accession>A0A401LWD6</accession>
<feature type="transmembrane region" description="Helical" evidence="1">
    <location>
        <begin position="39"/>
        <end position="63"/>
    </location>
</feature>
<feature type="domain" description="EamA" evidence="2">
    <location>
        <begin position="184"/>
        <end position="319"/>
    </location>
</feature>
<dbReference type="EMBL" id="BHWB01000008">
    <property type="protein sequence ID" value="GCB35856.1"/>
    <property type="molecule type" value="Genomic_DNA"/>
</dbReference>
<evidence type="ECO:0000313" key="4">
    <source>
        <dbReference type="Proteomes" id="UP000288079"/>
    </source>
</evidence>
<keyword evidence="1" id="KW-0472">Membrane</keyword>
<feature type="transmembrane region" description="Helical" evidence="1">
    <location>
        <begin position="302"/>
        <end position="320"/>
    </location>
</feature>